<protein>
    <recommendedName>
        <fullName evidence="4">Peptidase A2 domain-containing protein</fullName>
    </recommendedName>
</protein>
<evidence type="ECO:0000256" key="1">
    <source>
        <dbReference type="SAM" id="Coils"/>
    </source>
</evidence>
<evidence type="ECO:0000313" key="3">
    <source>
        <dbReference type="Proteomes" id="UP000801492"/>
    </source>
</evidence>
<keyword evidence="1" id="KW-0175">Coiled coil</keyword>
<dbReference type="EMBL" id="VTPC01001204">
    <property type="protein sequence ID" value="KAF2902724.1"/>
    <property type="molecule type" value="Genomic_DNA"/>
</dbReference>
<feature type="coiled-coil region" evidence="1">
    <location>
        <begin position="54"/>
        <end position="81"/>
    </location>
</feature>
<name>A0A8K0DBH9_IGNLU</name>
<accession>A0A8K0DBH9</accession>
<reference evidence="2" key="1">
    <citation type="submission" date="2019-08" db="EMBL/GenBank/DDBJ databases">
        <title>The genome of the North American firefly Photinus pyralis.</title>
        <authorList>
            <consortium name="Photinus pyralis genome working group"/>
            <person name="Fallon T.R."/>
            <person name="Sander Lower S.E."/>
            <person name="Weng J.-K."/>
        </authorList>
    </citation>
    <scope>NUCLEOTIDE SEQUENCE</scope>
    <source>
        <strain evidence="2">TRF0915ILg1</strain>
        <tissue evidence="2">Whole body</tissue>
    </source>
</reference>
<proteinExistence type="predicted"/>
<comment type="caution">
    <text evidence="2">The sequence shown here is derived from an EMBL/GenBank/DDBJ whole genome shotgun (WGS) entry which is preliminary data.</text>
</comment>
<gene>
    <name evidence="2" type="ORF">ILUMI_03464</name>
</gene>
<evidence type="ECO:0008006" key="4">
    <source>
        <dbReference type="Google" id="ProtNLM"/>
    </source>
</evidence>
<organism evidence="2 3">
    <name type="scientific">Ignelater luminosus</name>
    <name type="common">Cucubano</name>
    <name type="synonym">Pyrophorus luminosus</name>
    <dbReference type="NCBI Taxonomy" id="2038154"/>
    <lineage>
        <taxon>Eukaryota</taxon>
        <taxon>Metazoa</taxon>
        <taxon>Ecdysozoa</taxon>
        <taxon>Arthropoda</taxon>
        <taxon>Hexapoda</taxon>
        <taxon>Insecta</taxon>
        <taxon>Pterygota</taxon>
        <taxon>Neoptera</taxon>
        <taxon>Endopterygota</taxon>
        <taxon>Coleoptera</taxon>
        <taxon>Polyphaga</taxon>
        <taxon>Elateriformia</taxon>
        <taxon>Elateroidea</taxon>
        <taxon>Elateridae</taxon>
        <taxon>Agrypninae</taxon>
        <taxon>Pyrophorini</taxon>
        <taxon>Ignelater</taxon>
    </lineage>
</organism>
<evidence type="ECO:0000313" key="2">
    <source>
        <dbReference type="EMBL" id="KAF2902724.1"/>
    </source>
</evidence>
<dbReference type="AlphaFoldDB" id="A0A8K0DBH9"/>
<dbReference type="Proteomes" id="UP000801492">
    <property type="component" value="Unassembled WGS sequence"/>
</dbReference>
<keyword evidence="3" id="KW-1185">Reference proteome</keyword>
<sequence length="189" mass="21063">MLTRVEKEEIQDIINNTIKSFLCNDIFKDTVAKSVHEAVDTAMDDLFTTQNAKIIKLEEDLRKITQENTKLNKKLDDYEHGKELTALLDTGVNISVVEANAFSMLDVSSDNTSHLSLSHVVSTADGMPQTISGVASSELSNEESQKLKPIIDKFAVLVHKSFFPETSYASHYIDTESVRPIKYTVPPIS</sequence>